<dbReference type="EMBL" id="QEWP01000018">
    <property type="protein sequence ID" value="PWD98157.1"/>
    <property type="molecule type" value="Genomic_DNA"/>
</dbReference>
<evidence type="ECO:0000256" key="1">
    <source>
        <dbReference type="ARBA" id="ARBA00004141"/>
    </source>
</evidence>
<feature type="domain" description="Sodium/calcium exchanger membrane region" evidence="6">
    <location>
        <begin position="6"/>
        <end position="147"/>
    </location>
</feature>
<comment type="subcellular location">
    <subcellularLocation>
        <location evidence="1">Membrane</location>
        <topology evidence="1">Multi-pass membrane protein</topology>
    </subcellularLocation>
</comment>
<evidence type="ECO:0000313" key="8">
    <source>
        <dbReference type="Proteomes" id="UP000244956"/>
    </source>
</evidence>
<keyword evidence="3 5" id="KW-1133">Transmembrane helix</keyword>
<dbReference type="GO" id="GO:0006874">
    <property type="term" value="P:intracellular calcium ion homeostasis"/>
    <property type="evidence" value="ECO:0007669"/>
    <property type="project" value="TreeGrafter"/>
</dbReference>
<dbReference type="RefSeq" id="WP_109265651.1">
    <property type="nucleotide sequence ID" value="NZ_QEWP01000018.1"/>
</dbReference>
<feature type="transmembrane region" description="Helical" evidence="5">
    <location>
        <begin position="105"/>
        <end position="125"/>
    </location>
</feature>
<proteinExistence type="predicted"/>
<gene>
    <name evidence="7" type="ORF">DDZ16_16825</name>
</gene>
<feature type="transmembrane region" description="Helical" evidence="5">
    <location>
        <begin position="252"/>
        <end position="275"/>
    </location>
</feature>
<sequence>MELNSAIIFFIIATVTIGIAGTMLAREADRLADITGIGEALFGALFLGGVTSLPGIITSVVSAYNNHPELAISNAIGGIAAQTLFLSIADLSYPRANLEHAAASFANLMQGVLLIGLMAFILLGMSGPETTVFTFHPASVLLIVIYLLGNKLISKAKDQPMWVPRMTRQTVKDVPDTKNLQSRYPRLVYIKFILLAAIVAVAGYTVARSGMVIADKTVLSEGVVGMLFTAVATSLPELVVSIAAVRQKALTLAVSNIIGGNSFDILFVAFADFAYNKGSILHAITNSQVFFITLTMLMTSILILGLLHREKRGVGKIGWESLLIIIVYIGGNAWLMLG</sequence>
<name>A0A2U2B543_9BACT</name>
<protein>
    <submittedName>
        <fullName evidence="7">Cation transporter</fullName>
    </submittedName>
</protein>
<comment type="caution">
    <text evidence="7">The sequence shown here is derived from an EMBL/GenBank/DDBJ whole genome shotgun (WGS) entry which is preliminary data.</text>
</comment>
<dbReference type="PANTHER" id="PTHR10846:SF8">
    <property type="entry name" value="INNER MEMBRANE PROTEIN YRBG"/>
    <property type="match status" value="1"/>
</dbReference>
<accession>A0A2U2B543</accession>
<dbReference type="InterPro" id="IPR044880">
    <property type="entry name" value="NCX_ion-bd_dom_sf"/>
</dbReference>
<evidence type="ECO:0000256" key="3">
    <source>
        <dbReference type="ARBA" id="ARBA00022989"/>
    </source>
</evidence>
<feature type="transmembrane region" description="Helical" evidence="5">
    <location>
        <begin position="227"/>
        <end position="245"/>
    </location>
</feature>
<feature type="transmembrane region" description="Helical" evidence="5">
    <location>
        <begin position="131"/>
        <end position="149"/>
    </location>
</feature>
<evidence type="ECO:0000313" key="7">
    <source>
        <dbReference type="EMBL" id="PWD98157.1"/>
    </source>
</evidence>
<dbReference type="Gene3D" id="1.20.1420.30">
    <property type="entry name" value="NCX, central ion-binding region"/>
    <property type="match status" value="2"/>
</dbReference>
<feature type="transmembrane region" description="Helical" evidence="5">
    <location>
        <begin position="188"/>
        <end position="207"/>
    </location>
</feature>
<dbReference type="AlphaFoldDB" id="A0A2U2B543"/>
<evidence type="ECO:0000256" key="4">
    <source>
        <dbReference type="ARBA" id="ARBA00023136"/>
    </source>
</evidence>
<reference evidence="7 8" key="1">
    <citation type="submission" date="2018-05" db="EMBL/GenBank/DDBJ databases">
        <title>Marinilabilia rubrum sp. nov., isolated from saltern sediment.</title>
        <authorList>
            <person name="Zhang R."/>
        </authorList>
    </citation>
    <scope>NUCLEOTIDE SEQUENCE [LARGE SCALE GENOMIC DNA]</scope>
    <source>
        <strain evidence="7 8">WTE16</strain>
    </source>
</reference>
<keyword evidence="8" id="KW-1185">Reference proteome</keyword>
<keyword evidence="4 5" id="KW-0472">Membrane</keyword>
<feature type="transmembrane region" description="Helical" evidence="5">
    <location>
        <begin position="6"/>
        <end position="25"/>
    </location>
</feature>
<evidence type="ECO:0000256" key="5">
    <source>
        <dbReference type="SAM" id="Phobius"/>
    </source>
</evidence>
<evidence type="ECO:0000256" key="2">
    <source>
        <dbReference type="ARBA" id="ARBA00022692"/>
    </source>
</evidence>
<feature type="domain" description="Sodium/calcium exchanger membrane region" evidence="6">
    <location>
        <begin position="191"/>
        <end position="330"/>
    </location>
</feature>
<dbReference type="PANTHER" id="PTHR10846">
    <property type="entry name" value="SODIUM/POTASSIUM/CALCIUM EXCHANGER"/>
    <property type="match status" value="1"/>
</dbReference>
<dbReference type="GO" id="GO:0005886">
    <property type="term" value="C:plasma membrane"/>
    <property type="evidence" value="ECO:0007669"/>
    <property type="project" value="TreeGrafter"/>
</dbReference>
<dbReference type="OrthoDB" id="9794225at2"/>
<organism evidence="7 8">
    <name type="scientific">Marinilabilia rubra</name>
    <dbReference type="NCBI Taxonomy" id="2162893"/>
    <lineage>
        <taxon>Bacteria</taxon>
        <taxon>Pseudomonadati</taxon>
        <taxon>Bacteroidota</taxon>
        <taxon>Bacteroidia</taxon>
        <taxon>Marinilabiliales</taxon>
        <taxon>Marinilabiliaceae</taxon>
        <taxon>Marinilabilia</taxon>
    </lineage>
</organism>
<keyword evidence="2 5" id="KW-0812">Transmembrane</keyword>
<dbReference type="GO" id="GO:0008273">
    <property type="term" value="F:calcium, potassium:sodium antiporter activity"/>
    <property type="evidence" value="ECO:0007669"/>
    <property type="project" value="TreeGrafter"/>
</dbReference>
<feature type="transmembrane region" description="Helical" evidence="5">
    <location>
        <begin position="287"/>
        <end position="307"/>
    </location>
</feature>
<dbReference type="Pfam" id="PF01699">
    <property type="entry name" value="Na_Ca_ex"/>
    <property type="match status" value="2"/>
</dbReference>
<dbReference type="GO" id="GO:0005262">
    <property type="term" value="F:calcium channel activity"/>
    <property type="evidence" value="ECO:0007669"/>
    <property type="project" value="TreeGrafter"/>
</dbReference>
<evidence type="ECO:0000259" key="6">
    <source>
        <dbReference type="Pfam" id="PF01699"/>
    </source>
</evidence>
<dbReference type="InterPro" id="IPR004837">
    <property type="entry name" value="NaCa_Exmemb"/>
</dbReference>
<feature type="transmembrane region" description="Helical" evidence="5">
    <location>
        <begin position="319"/>
        <end position="337"/>
    </location>
</feature>
<dbReference type="Proteomes" id="UP000244956">
    <property type="component" value="Unassembled WGS sequence"/>
</dbReference>
<dbReference type="InterPro" id="IPR004481">
    <property type="entry name" value="K/Na/Ca-exchanger"/>
</dbReference>
<feature type="transmembrane region" description="Helical" evidence="5">
    <location>
        <begin position="37"/>
        <end position="64"/>
    </location>
</feature>